<evidence type="ECO:0000256" key="1">
    <source>
        <dbReference type="SAM" id="MobiDB-lite"/>
    </source>
</evidence>
<dbReference type="AlphaFoldDB" id="A0A6J4PMY5"/>
<dbReference type="RefSeq" id="WP_295661947.1">
    <property type="nucleotide sequence ID" value="NZ_CADCUP010000225.1"/>
</dbReference>
<gene>
    <name evidence="2" type="ORF">AVDCRST_MAG06-3370</name>
</gene>
<accession>A0A6J4PMY5</accession>
<evidence type="ECO:0000313" key="2">
    <source>
        <dbReference type="EMBL" id="CAA9418659.1"/>
    </source>
</evidence>
<reference evidence="2" key="1">
    <citation type="submission" date="2020-02" db="EMBL/GenBank/DDBJ databases">
        <authorList>
            <person name="Meier V. D."/>
        </authorList>
    </citation>
    <scope>NUCLEOTIDE SEQUENCE</scope>
    <source>
        <strain evidence="2">AVDCRST_MAG06</strain>
    </source>
</reference>
<name>A0A6J4PMY5_9ACTN</name>
<sequence>MPLTSPYSGQKPPLPEPVESLRARIPGWGADLDHADRPAYPRESLDLRPAGARWDLPEQQRHDGYRERSIEHADLTPVFGTAQPLRGLSGRIRRLAYERWSEARTAHWLVLIAGDRVDVAAHALRSLATTRPDNPLTQTGVRAEVTHGGVTSRLGTGRTDLKHQWMDPIIVAGPWVAAGWPVYRLTRRALRAAGTLRAARRATATDR</sequence>
<feature type="region of interest" description="Disordered" evidence="1">
    <location>
        <begin position="1"/>
        <end position="20"/>
    </location>
</feature>
<protein>
    <submittedName>
        <fullName evidence="2">Uncharacterized protein</fullName>
    </submittedName>
</protein>
<organism evidence="2">
    <name type="scientific">uncultured Nocardioides sp</name>
    <dbReference type="NCBI Taxonomy" id="198441"/>
    <lineage>
        <taxon>Bacteria</taxon>
        <taxon>Bacillati</taxon>
        <taxon>Actinomycetota</taxon>
        <taxon>Actinomycetes</taxon>
        <taxon>Propionibacteriales</taxon>
        <taxon>Nocardioidaceae</taxon>
        <taxon>Nocardioides</taxon>
        <taxon>environmental samples</taxon>
    </lineage>
</organism>
<dbReference type="EMBL" id="CADCUP010000225">
    <property type="protein sequence ID" value="CAA9418659.1"/>
    <property type="molecule type" value="Genomic_DNA"/>
</dbReference>
<proteinExistence type="predicted"/>